<feature type="binding site" evidence="21">
    <location>
        <position position="162"/>
    </location>
    <ligand>
        <name>7-phospho-2-dehydro-3-deoxy-D-arabino-heptonate</name>
        <dbReference type="ChEBI" id="CHEBI:58394"/>
    </ligand>
</feature>
<evidence type="ECO:0000256" key="7">
    <source>
        <dbReference type="ARBA" id="ARBA00022605"/>
    </source>
</evidence>
<feature type="binding site" evidence="21">
    <location>
        <begin position="46"/>
        <end position="48"/>
    </location>
    <ligand>
        <name>NAD(+)</name>
        <dbReference type="ChEBI" id="CHEBI:57540"/>
    </ligand>
</feature>
<dbReference type="EC" id="4.2.1.10" evidence="21"/>
<feature type="binding site" evidence="21">
    <location>
        <begin position="114"/>
        <end position="116"/>
    </location>
    <ligand>
        <name>NAD(+)</name>
        <dbReference type="ChEBI" id="CHEBI:57540"/>
    </ligand>
</feature>
<feature type="binding site" evidence="21">
    <location>
        <begin position="264"/>
        <end position="268"/>
    </location>
    <ligand>
        <name>7-phospho-2-dehydro-3-deoxy-D-arabino-heptonate</name>
        <dbReference type="ChEBI" id="CHEBI:58394"/>
    </ligand>
</feature>
<dbReference type="GO" id="GO:0003856">
    <property type="term" value="F:3-dehydroquinate synthase activity"/>
    <property type="evidence" value="ECO:0007669"/>
    <property type="project" value="UniProtKB-UniRule"/>
</dbReference>
<dbReference type="FunFam" id="3.40.50.1970:FF:000007">
    <property type="entry name" value="Pentafunctional AROM polypeptide"/>
    <property type="match status" value="1"/>
</dbReference>
<evidence type="ECO:0000256" key="8">
    <source>
        <dbReference type="ARBA" id="ARBA00022679"/>
    </source>
</evidence>
<dbReference type="EC" id="4.2.3.4" evidence="21"/>
<dbReference type="Proteomes" id="UP000886523">
    <property type="component" value="Unassembled WGS sequence"/>
</dbReference>
<dbReference type="CDD" id="cd08195">
    <property type="entry name" value="DHQS"/>
    <property type="match status" value="1"/>
</dbReference>
<feature type="binding site" evidence="21">
    <location>
        <position position="161"/>
    </location>
    <ligand>
        <name>NAD(+)</name>
        <dbReference type="ChEBI" id="CHEBI:57540"/>
    </ligand>
</feature>
<comment type="catalytic activity">
    <reaction evidence="21 22">
        <text>3-dehydroquinate = 3-dehydroshikimate + H2O</text>
        <dbReference type="Rhea" id="RHEA:21096"/>
        <dbReference type="ChEBI" id="CHEBI:15377"/>
        <dbReference type="ChEBI" id="CHEBI:16630"/>
        <dbReference type="ChEBI" id="CHEBI:32364"/>
        <dbReference type="EC" id="4.2.1.10"/>
    </reaction>
</comment>
<dbReference type="PROSITE" id="PS00885">
    <property type="entry name" value="EPSP_SYNTHASE_2"/>
    <property type="match status" value="1"/>
</dbReference>
<dbReference type="FunFam" id="1.20.1090.10:FF:000007">
    <property type="entry name" value="Pentafunctional AROM polypeptide"/>
    <property type="match status" value="1"/>
</dbReference>
<dbReference type="SUPFAM" id="SSF52540">
    <property type="entry name" value="P-loop containing nucleoside triphosphate hydrolases"/>
    <property type="match status" value="1"/>
</dbReference>
<keyword evidence="14 21" id="KW-0521">NADP</keyword>
<dbReference type="CDD" id="cd01065">
    <property type="entry name" value="NAD_bind_Shikimate_DH"/>
    <property type="match status" value="1"/>
</dbReference>
<evidence type="ECO:0000256" key="2">
    <source>
        <dbReference type="ARBA" id="ARBA00004842"/>
    </source>
</evidence>
<comment type="pathway">
    <text evidence="21 22">Metabolic intermediate biosynthesis; chorismate biosynthesis; chorismate from D-erythrose 4-phosphate and phosphoenolpyruvate: step 4/7.</text>
</comment>
<comment type="caution">
    <text evidence="21">Lacks conserved residue(s) required for the propagation of feature annotation.</text>
</comment>
<feature type="binding site" evidence="21">
    <location>
        <position position="287"/>
    </location>
    <ligand>
        <name>Zn(2+)</name>
        <dbReference type="ChEBI" id="CHEBI:29105"/>
        <note>catalytic</note>
    </ligand>
</feature>
<protein>
    <recommendedName>
        <fullName evidence="21">Pentafunctional AROM polypeptide</fullName>
    </recommendedName>
    <domain>
        <recommendedName>
            <fullName evidence="21">3-dehydroquinate synthase</fullName>
            <shortName evidence="21">DHQS</shortName>
            <ecNumber evidence="21">4.2.3.4</ecNumber>
        </recommendedName>
    </domain>
    <domain>
        <recommendedName>
            <fullName evidence="21">3-phosphoshikimate 1-carboxyvinyltransferase</fullName>
            <ecNumber evidence="21">2.5.1.19</ecNumber>
        </recommendedName>
        <alternativeName>
            <fullName evidence="21">5-enolpyruvylshikimate-3-phosphate synthase</fullName>
            <shortName evidence="21">EPSP synthase</shortName>
            <shortName evidence="21">EPSPS</shortName>
        </alternativeName>
    </domain>
    <domain>
        <recommendedName>
            <fullName evidence="21">Shikimate kinase</fullName>
            <shortName evidence="21">SK</shortName>
            <ecNumber evidence="21">2.7.1.71</ecNumber>
        </recommendedName>
    </domain>
    <domain>
        <recommendedName>
            <fullName evidence="21">3-dehydroquinate dehydratase</fullName>
            <shortName evidence="21">3-dehydroquinase</shortName>
            <ecNumber evidence="21">4.2.1.10</ecNumber>
        </recommendedName>
    </domain>
    <domain>
        <recommendedName>
            <fullName evidence="21">Shikimate dehydrogenase</fullName>
            <ecNumber evidence="21">1.1.1.25</ecNumber>
        </recommendedName>
    </domain>
</protein>
<evidence type="ECO:0000256" key="3">
    <source>
        <dbReference type="ARBA" id="ARBA00006477"/>
    </source>
</evidence>
<evidence type="ECO:0000256" key="10">
    <source>
        <dbReference type="ARBA" id="ARBA00022741"/>
    </source>
</evidence>
<dbReference type="InterPro" id="IPR046346">
    <property type="entry name" value="Aminoacid_DH-like_N_sf"/>
</dbReference>
<dbReference type="InterPro" id="IPR006264">
    <property type="entry name" value="EPSP_synthase"/>
</dbReference>
<feature type="binding site" evidence="21">
    <location>
        <position position="146"/>
    </location>
    <ligand>
        <name>7-phospho-2-dehydro-3-deoxy-D-arabino-heptonate</name>
        <dbReference type="ChEBI" id="CHEBI:58394"/>
    </ligand>
</feature>
<feature type="binding site" evidence="21">
    <location>
        <position position="271"/>
    </location>
    <ligand>
        <name>7-phospho-2-dehydro-3-deoxy-D-arabino-heptonate</name>
        <dbReference type="ChEBI" id="CHEBI:58394"/>
    </ligand>
</feature>
<comment type="catalytic activity">
    <reaction evidence="20 21 22">
        <text>shikimate + ATP = 3-phosphoshikimate + ADP + H(+)</text>
        <dbReference type="Rhea" id="RHEA:13121"/>
        <dbReference type="ChEBI" id="CHEBI:15378"/>
        <dbReference type="ChEBI" id="CHEBI:30616"/>
        <dbReference type="ChEBI" id="CHEBI:36208"/>
        <dbReference type="ChEBI" id="CHEBI:145989"/>
        <dbReference type="ChEBI" id="CHEBI:456216"/>
        <dbReference type="EC" id="2.7.1.71"/>
    </reaction>
</comment>
<organism evidence="29 30">
    <name type="scientific">Hydnum rufescens UP504</name>
    <dbReference type="NCBI Taxonomy" id="1448309"/>
    <lineage>
        <taxon>Eukaryota</taxon>
        <taxon>Fungi</taxon>
        <taxon>Dikarya</taxon>
        <taxon>Basidiomycota</taxon>
        <taxon>Agaricomycotina</taxon>
        <taxon>Agaricomycetes</taxon>
        <taxon>Cantharellales</taxon>
        <taxon>Hydnaceae</taxon>
        <taxon>Hydnum</taxon>
    </lineage>
</organism>
<dbReference type="Pfam" id="PF01488">
    <property type="entry name" value="Shikimate_DH"/>
    <property type="match status" value="1"/>
</dbReference>
<feature type="binding site" evidence="21">
    <location>
        <begin position="179"/>
        <end position="182"/>
    </location>
    <ligand>
        <name>NAD(+)</name>
        <dbReference type="ChEBI" id="CHEBI:57540"/>
    </ligand>
</feature>
<dbReference type="Pfam" id="PF01487">
    <property type="entry name" value="DHquinase_I"/>
    <property type="match status" value="1"/>
</dbReference>
<keyword evidence="16 21" id="KW-0057">Aromatic amino acid biosynthesis</keyword>
<comment type="similarity">
    <text evidence="21 22">In the 3rd section; belongs to the shikimate kinase family.</text>
</comment>
<comment type="pathway">
    <text evidence="21 22">Metabolic intermediate biosynthesis; chorismate biosynthesis; chorismate from D-erythrose 4-phosphate and phosphoenolpyruvate: step 3/7.</text>
</comment>
<sequence length="1579" mass="171357">MAASPEIFKVSLLGKENIHCGFHLSNYIAETVVRTLPAATYFLLTDTRVANFHLENYEAVFQRTIRSLGSKSRFLSRVIPPGETSKSREVKASVEDYLLDEKCTRDTVLIVMGGGVIGDLGGFVAATFMRGIRYVQIPTTLLAMVDSSIGGKTAIDTHHGKNLIGAFWQPEFVFIDAAFLETLPQREISNGMAEVVKTAAIWNEKEFDALESRAAEILSATETRSSPTDTRRTQGQHLLLSVIVGSISVKSHIVTIDERETGLRNLVNFGHSIGHALEAVLTPTILHGEAVSVGMILEAEVARQLGILSQVAVGRLTRCLRAYGLPVSVSDSRIASLPIAERLTVDRLLDIMKIDKKNSGAQKKIVLLSRIGGTFEQKATSVNDDVIRRALASAVRVIPGFPPAPVRMDTPGSKSISNRAMVLAALGKGICRIKNLLHSDDTQVMMTALMELKGAEFSWEGGGETLVVKGGEGSLTVPPEGKEIYLGNAGTAARFLTTVCALVRSNAPGAATVITGNARMKQRPVGPLVDALQRNGSEISFLELTGSLPLSIAANPTGFRGSHIQLAASVSSQYVSSILLSAPYAAEPVILELIGGQVISQPYIDMTIAMMKSFGVHVVRENDSNGTPLNIYHVPRKPYVNPPEYVVESDASSATYPLAVAAITGTSCTISNIGSSSLQGDAGFAKGVLEPMGCKVIQTETETTVVGPPIGQLRAIGLVDMESMTDAFLTACILAAVAAKPPLEGRELHDSLRPRSTRILGIANQRVKECNRIKAMIDELAKFGVETRELDDGLEVYGCPIADLRHGVNSGMSFSVLGTVVPSTILDEKRCVEKTWPNWWDDLTNKLGISVEGLELESSVSNSSGPLSSIVNPTSTMILIGLRGTGKTFIGRLAAATLGRTFIDADALFAERYNISIAQFIVKHGWPEFRNRELDVLEDILKTKREGHIVSLGGGIVETPQCRDLLKAYVREGGLVIHVIRDFDEISRYLSEEQTRPAWGEPFEVVVKRREPWFVEIATHEFVSFTKILNSPSAPPLWSGSGLGAPDPRRGIKDEVGRYFRHISGARLNYAPNLGSPGQRSYFVSLTYPDVTAAAPVIDQLVEGADAVELRVDLLYPKGYPNKVPNIPSRAYVSNQLAALRQLTSLPVVFTVRTVSQGGAFPDGAEREAFELFDLAIKTGCEYLDVEVSWNIKRIRELDARKLRTKIIASWHDWSGQMKWDGDLVREKYALAASLGDIIKIVGKPCPSKTTLLYILSKTEWRKREGAKPFIAINMGVDGQLSRILNPTFSPISHPLMPTRAAPGQLSFVEIQQALHLMGQLPSQQFYLFGTPIAHSMSPTLHNTAFTALGLPHRYSLLESAEVGHEIEQVLGRPDFGGASVTIPHKLTVIPLLTGLSPHAEAIGAINTIVPRAKNGRRELPETTALVIGAGGTSRAAIYALHNLSVKRIYIYNRTQSSAHSLSLSFPSDYNLVVIDSLDDFPAATPSIVISTVPAPATSVTPGVPGDLIPSKKHIFITPMTPLLRLAHEVSAEGPVPSWITVPGIAILLEQGYRQFEIWTGRKAPRAIVQNEVWRIYSA</sequence>
<dbReference type="HAMAP" id="MF_00210">
    <property type="entry name" value="EPSP_synth"/>
    <property type="match status" value="1"/>
</dbReference>
<dbReference type="PROSITE" id="PS01128">
    <property type="entry name" value="SHIKIMATE_KINASE"/>
    <property type="match status" value="1"/>
</dbReference>
<feature type="binding site" evidence="21">
    <location>
        <begin position="194"/>
        <end position="197"/>
    </location>
    <ligand>
        <name>7-phospho-2-dehydro-3-deoxy-D-arabino-heptonate</name>
        <dbReference type="ChEBI" id="CHEBI:58394"/>
    </ligand>
</feature>
<dbReference type="InterPro" id="IPR006151">
    <property type="entry name" value="Shikm_DH/Glu-tRNA_Rdtase"/>
</dbReference>
<dbReference type="EC" id="1.1.1.25" evidence="21"/>
<dbReference type="InterPro" id="IPR013792">
    <property type="entry name" value="RNA3'P_cycl/enolpyr_Trfase_a/b"/>
</dbReference>
<evidence type="ECO:0000256" key="19">
    <source>
        <dbReference type="ARBA" id="ARBA00044633"/>
    </source>
</evidence>
<evidence type="ECO:0000256" key="13">
    <source>
        <dbReference type="ARBA" id="ARBA00022840"/>
    </source>
</evidence>
<comment type="subcellular location">
    <subcellularLocation>
        <location evidence="21 22">Cytoplasm</location>
    </subcellularLocation>
</comment>
<name>A0A9P6ARH5_9AGAM</name>
<dbReference type="Pfam" id="PF08501">
    <property type="entry name" value="Shikimate_dh_N"/>
    <property type="match status" value="1"/>
</dbReference>
<dbReference type="Gene3D" id="3.65.10.10">
    <property type="entry name" value="Enolpyruvate transferase domain"/>
    <property type="match status" value="2"/>
</dbReference>
<dbReference type="FunFam" id="3.20.20.70:FF:000135">
    <property type="entry name" value="Pentafunctional AROM polypeptide"/>
    <property type="match status" value="1"/>
</dbReference>
<dbReference type="Gene3D" id="3.20.20.70">
    <property type="entry name" value="Aldolase class I"/>
    <property type="match status" value="1"/>
</dbReference>
<dbReference type="Pfam" id="PF00275">
    <property type="entry name" value="EPSP_synthase"/>
    <property type="match status" value="1"/>
</dbReference>
<comment type="pathway">
    <text evidence="1 21 22">Metabolic intermediate biosynthesis; chorismate biosynthesis; chorismate from D-erythrose 4-phosphate and phosphoenolpyruvate: step 6/7.</text>
</comment>
<feature type="region of interest" description="3-dehydroquinate synthase" evidence="21">
    <location>
        <begin position="1"/>
        <end position="384"/>
    </location>
</feature>
<dbReference type="GO" id="GO:0003866">
    <property type="term" value="F:3-phosphoshikimate 1-carboxyvinyltransferase activity"/>
    <property type="evidence" value="ECO:0007669"/>
    <property type="project" value="UniProtKB-UniRule"/>
</dbReference>
<gene>
    <name evidence="29" type="ORF">BS47DRAFT_1377397</name>
</gene>
<dbReference type="PANTHER" id="PTHR21090">
    <property type="entry name" value="AROM/DEHYDROQUINATE SYNTHASE"/>
    <property type="match status" value="1"/>
</dbReference>
<dbReference type="GO" id="GO:0005524">
    <property type="term" value="F:ATP binding"/>
    <property type="evidence" value="ECO:0007669"/>
    <property type="project" value="UniProtKB-UniRule"/>
</dbReference>
<keyword evidence="11 21" id="KW-0418">Kinase</keyword>
<dbReference type="InterPro" id="IPR023000">
    <property type="entry name" value="Shikimate_kinase_CS"/>
</dbReference>
<comment type="catalytic activity">
    <reaction evidence="19">
        <text>3-phosphoshikimate + phosphoenolpyruvate = 5-O-(1-carboxyvinyl)-3-phosphoshikimate + phosphate</text>
        <dbReference type="Rhea" id="RHEA:21256"/>
        <dbReference type="ChEBI" id="CHEBI:43474"/>
        <dbReference type="ChEBI" id="CHEBI:57701"/>
        <dbReference type="ChEBI" id="CHEBI:58702"/>
        <dbReference type="ChEBI" id="CHEBI:145989"/>
        <dbReference type="EC" id="2.5.1.19"/>
    </reaction>
    <physiologicalReaction direction="left-to-right" evidence="19">
        <dbReference type="Rhea" id="RHEA:21257"/>
    </physiologicalReaction>
</comment>
<keyword evidence="15 21" id="KW-0560">Oxidoreductase</keyword>
<comment type="similarity">
    <text evidence="4">In the N-terminal section; belongs to the shikimate kinase family.</text>
</comment>
<comment type="catalytic activity">
    <reaction evidence="21 22">
        <text>7-phospho-2-dehydro-3-deoxy-D-arabino-heptonate = 3-dehydroquinate + phosphate</text>
        <dbReference type="Rhea" id="RHEA:21968"/>
        <dbReference type="ChEBI" id="CHEBI:32364"/>
        <dbReference type="ChEBI" id="CHEBI:43474"/>
        <dbReference type="ChEBI" id="CHEBI:58394"/>
        <dbReference type="EC" id="4.2.3.4"/>
    </reaction>
</comment>
<keyword evidence="17 21" id="KW-0456">Lyase</keyword>
<evidence type="ECO:0000259" key="27">
    <source>
        <dbReference type="Pfam" id="PF18317"/>
    </source>
</evidence>
<dbReference type="HAMAP" id="MF_03143">
    <property type="entry name" value="Pentafunct_AroM"/>
    <property type="match status" value="1"/>
</dbReference>
<dbReference type="InterPro" id="IPR030960">
    <property type="entry name" value="DHQS/DOIS_N"/>
</dbReference>
<feature type="active site" description="Proton acceptor; for 3-dehydroquinate synthase activity" evidence="21">
    <location>
        <position position="275"/>
    </location>
</feature>
<dbReference type="Gene3D" id="1.20.1090.10">
    <property type="entry name" value="Dehydroquinate synthase-like - alpha domain"/>
    <property type="match status" value="1"/>
</dbReference>
<dbReference type="Pfam" id="PF01761">
    <property type="entry name" value="DHQ_synthase"/>
    <property type="match status" value="1"/>
</dbReference>
<evidence type="ECO:0000256" key="22">
    <source>
        <dbReference type="PIRNR" id="PIRNR000514"/>
    </source>
</evidence>
<feature type="domain" description="Shikimate dehydrogenase substrate binding N-terminal" evidence="26">
    <location>
        <begin position="1328"/>
        <end position="1409"/>
    </location>
</feature>
<keyword evidence="18 21" id="KW-0511">Multifunctional enzyme</keyword>
<dbReference type="GO" id="GO:0046872">
    <property type="term" value="F:metal ion binding"/>
    <property type="evidence" value="ECO:0007669"/>
    <property type="project" value="UniProtKB-UniRule"/>
</dbReference>
<evidence type="ECO:0000256" key="21">
    <source>
        <dbReference type="HAMAP-Rule" id="MF_03143"/>
    </source>
</evidence>
<dbReference type="InterPro" id="IPR001381">
    <property type="entry name" value="DHquinase_I"/>
</dbReference>
<feature type="active site" description="Proton acceptor; for 3-dehydroquinate dehydratase activity" evidence="21">
    <location>
        <position position="1212"/>
    </location>
</feature>
<dbReference type="InterPro" id="IPR027417">
    <property type="entry name" value="P-loop_NTPase"/>
</dbReference>
<evidence type="ECO:0000259" key="26">
    <source>
        <dbReference type="Pfam" id="PF08501"/>
    </source>
</evidence>
<evidence type="ECO:0000256" key="15">
    <source>
        <dbReference type="ARBA" id="ARBA00023002"/>
    </source>
</evidence>
<dbReference type="NCBIfam" id="TIGR01093">
    <property type="entry name" value="aroD"/>
    <property type="match status" value="1"/>
</dbReference>
<accession>A0A9P6ARH5</accession>
<dbReference type="PIRSF" id="PIRSF000514">
    <property type="entry name" value="Pentafunct_AroM"/>
    <property type="match status" value="1"/>
</dbReference>
<comment type="cofactor">
    <cofactor evidence="21 22">
        <name>Zn(2+)</name>
        <dbReference type="ChEBI" id="CHEBI:29105"/>
    </cofactor>
    <text evidence="21 22">Binds 2 Zn(2+) ions per subunit.</text>
</comment>
<feature type="binding site" evidence="21">
    <location>
        <position position="194"/>
    </location>
    <ligand>
        <name>Zn(2+)</name>
        <dbReference type="ChEBI" id="CHEBI:29105"/>
        <note>catalytic</note>
    </ligand>
</feature>
<feature type="domain" description="SDH C-terminal" evidence="27">
    <location>
        <begin position="1544"/>
        <end position="1571"/>
    </location>
</feature>
<feature type="binding site" evidence="21">
    <location>
        <begin position="83"/>
        <end position="86"/>
    </location>
    <ligand>
        <name>NAD(+)</name>
        <dbReference type="ChEBI" id="CHEBI:57540"/>
    </ligand>
</feature>
<comment type="similarity">
    <text evidence="21 22">In the 4th section; belongs to the type-I 3-dehydroquinase family.</text>
</comment>
<dbReference type="GO" id="GO:0009423">
    <property type="term" value="P:chorismate biosynthetic process"/>
    <property type="evidence" value="ECO:0007669"/>
    <property type="project" value="UniProtKB-UniRule"/>
</dbReference>
<dbReference type="Gene3D" id="3.40.50.720">
    <property type="entry name" value="NAD(P)-binding Rossmann-like Domain"/>
    <property type="match status" value="1"/>
</dbReference>
<evidence type="ECO:0000256" key="14">
    <source>
        <dbReference type="ARBA" id="ARBA00022857"/>
    </source>
</evidence>
<comment type="subunit">
    <text evidence="21 22">Homodimer.</text>
</comment>
<evidence type="ECO:0000256" key="17">
    <source>
        <dbReference type="ARBA" id="ARBA00023239"/>
    </source>
</evidence>
<dbReference type="GO" id="GO:0003855">
    <property type="term" value="F:3-dehydroquinate dehydratase activity"/>
    <property type="evidence" value="ECO:0007669"/>
    <property type="project" value="UniProtKB-UniRule"/>
</dbReference>
<feature type="region of interest" description="Shikimate dehydrogenase" evidence="21">
    <location>
        <begin position="1323"/>
        <end position="1579"/>
    </location>
</feature>
<dbReference type="CDD" id="cd01556">
    <property type="entry name" value="EPSP_synthase"/>
    <property type="match status" value="1"/>
</dbReference>
<feature type="binding site" evidence="21">
    <location>
        <position position="130"/>
    </location>
    <ligand>
        <name>7-phospho-2-dehydro-3-deoxy-D-arabino-heptonate</name>
        <dbReference type="ChEBI" id="CHEBI:58394"/>
    </ligand>
</feature>
<dbReference type="EC" id="2.5.1.19" evidence="21"/>
<dbReference type="InterPro" id="IPR031322">
    <property type="entry name" value="Shikimate/glucono_kinase"/>
</dbReference>
<feature type="binding site" evidence="21">
    <location>
        <position position="152"/>
    </location>
    <ligand>
        <name>7-phospho-2-dehydro-3-deoxy-D-arabino-heptonate</name>
        <dbReference type="ChEBI" id="CHEBI:58394"/>
    </ligand>
</feature>
<evidence type="ECO:0000256" key="5">
    <source>
        <dbReference type="ARBA" id="ARBA00009948"/>
    </source>
</evidence>
<dbReference type="Pfam" id="PF24621">
    <property type="entry name" value="DHQS_C"/>
    <property type="match status" value="1"/>
</dbReference>
<evidence type="ECO:0000256" key="6">
    <source>
        <dbReference type="ARBA" id="ARBA00022490"/>
    </source>
</evidence>
<comment type="similarity">
    <text evidence="21 22">In the 2nd section; belongs to the EPSP synthase family.</text>
</comment>
<dbReference type="SUPFAM" id="SSF55205">
    <property type="entry name" value="EPT/RTPC-like"/>
    <property type="match status" value="1"/>
</dbReference>
<dbReference type="SUPFAM" id="SSF51735">
    <property type="entry name" value="NAD(P)-binding Rossmann-fold domains"/>
    <property type="match status" value="1"/>
</dbReference>
<dbReference type="GO" id="GO:0008652">
    <property type="term" value="P:amino acid biosynthetic process"/>
    <property type="evidence" value="ECO:0007669"/>
    <property type="project" value="UniProtKB-KW"/>
</dbReference>
<dbReference type="Pfam" id="PF18317">
    <property type="entry name" value="SDH_C"/>
    <property type="match status" value="1"/>
</dbReference>
<dbReference type="InterPro" id="IPR008289">
    <property type="entry name" value="Pentafunct_AroM"/>
</dbReference>
<dbReference type="PROSITE" id="PS00104">
    <property type="entry name" value="EPSP_SYNTHASE_1"/>
    <property type="match status" value="1"/>
</dbReference>
<comment type="similarity">
    <text evidence="22">In the N-terminal section; belongs to the dehydroquinate synthase family.</text>
</comment>
<evidence type="ECO:0000256" key="12">
    <source>
        <dbReference type="ARBA" id="ARBA00022833"/>
    </source>
</evidence>
<keyword evidence="7 21" id="KW-0028">Amino-acid biosynthesis</keyword>
<dbReference type="CDD" id="cd00464">
    <property type="entry name" value="SK"/>
    <property type="match status" value="1"/>
</dbReference>
<dbReference type="GO" id="GO:0005737">
    <property type="term" value="C:cytoplasm"/>
    <property type="evidence" value="ECO:0007669"/>
    <property type="project" value="UniProtKB-SubCell"/>
</dbReference>
<dbReference type="PANTHER" id="PTHR21090:SF5">
    <property type="entry name" value="PENTAFUNCTIONAL AROM POLYPEPTIDE"/>
    <property type="match status" value="1"/>
</dbReference>
<dbReference type="SUPFAM" id="SSF53223">
    <property type="entry name" value="Aminoacid dehydrogenase-like, N-terminal domain"/>
    <property type="match status" value="1"/>
</dbReference>
<dbReference type="NCBIfam" id="TIGR01357">
    <property type="entry name" value="aroB"/>
    <property type="match status" value="1"/>
</dbReference>
<reference evidence="29" key="1">
    <citation type="journal article" date="2020" name="Nat. Commun.">
        <title>Large-scale genome sequencing of mycorrhizal fungi provides insights into the early evolution of symbiotic traits.</title>
        <authorList>
            <person name="Miyauchi S."/>
            <person name="Kiss E."/>
            <person name="Kuo A."/>
            <person name="Drula E."/>
            <person name="Kohler A."/>
            <person name="Sanchez-Garcia M."/>
            <person name="Morin E."/>
            <person name="Andreopoulos B."/>
            <person name="Barry K.W."/>
            <person name="Bonito G."/>
            <person name="Buee M."/>
            <person name="Carver A."/>
            <person name="Chen C."/>
            <person name="Cichocki N."/>
            <person name="Clum A."/>
            <person name="Culley D."/>
            <person name="Crous P.W."/>
            <person name="Fauchery L."/>
            <person name="Girlanda M."/>
            <person name="Hayes R.D."/>
            <person name="Keri Z."/>
            <person name="LaButti K."/>
            <person name="Lipzen A."/>
            <person name="Lombard V."/>
            <person name="Magnuson J."/>
            <person name="Maillard F."/>
            <person name="Murat C."/>
            <person name="Nolan M."/>
            <person name="Ohm R.A."/>
            <person name="Pangilinan J."/>
            <person name="Pereira M.F."/>
            <person name="Perotto S."/>
            <person name="Peter M."/>
            <person name="Pfister S."/>
            <person name="Riley R."/>
            <person name="Sitrit Y."/>
            <person name="Stielow J.B."/>
            <person name="Szollosi G."/>
            <person name="Zifcakova L."/>
            <person name="Stursova M."/>
            <person name="Spatafora J.W."/>
            <person name="Tedersoo L."/>
            <person name="Vaario L.M."/>
            <person name="Yamada A."/>
            <person name="Yan M."/>
            <person name="Wang P."/>
            <person name="Xu J."/>
            <person name="Bruns T."/>
            <person name="Baldrian P."/>
            <person name="Vilgalys R."/>
            <person name="Dunand C."/>
            <person name="Henrissat B."/>
            <person name="Grigoriev I.V."/>
            <person name="Hibbett D."/>
            <person name="Nagy L.G."/>
            <person name="Martin F.M."/>
        </authorList>
    </citation>
    <scope>NUCLEOTIDE SEQUENCE</scope>
    <source>
        <strain evidence="29">UP504</strain>
    </source>
</reference>
<evidence type="ECO:0000256" key="11">
    <source>
        <dbReference type="ARBA" id="ARBA00022777"/>
    </source>
</evidence>
<feature type="binding site" evidence="21">
    <location>
        <position position="356"/>
    </location>
    <ligand>
        <name>7-phospho-2-dehydro-3-deoxy-D-arabino-heptonate</name>
        <dbReference type="ChEBI" id="CHEBI:58394"/>
    </ligand>
</feature>
<dbReference type="InterPro" id="IPR001986">
    <property type="entry name" value="Enolpyruvate_Tfrase_dom"/>
</dbReference>
<dbReference type="EC" id="2.7.1.71" evidence="21"/>
<dbReference type="InterPro" id="IPR013785">
    <property type="entry name" value="Aldolase_TIM"/>
</dbReference>
<dbReference type="InterPro" id="IPR000623">
    <property type="entry name" value="Shikimate_kinase/TSH1"/>
</dbReference>
<comment type="pathway">
    <text evidence="2 21 22">Metabolic intermediate biosynthesis; chorismate biosynthesis; chorismate from D-erythrose 4-phosphate and phosphoenolpyruvate: step 5/7.</text>
</comment>
<dbReference type="SUPFAM" id="SSF56796">
    <property type="entry name" value="Dehydroquinate synthase-like"/>
    <property type="match status" value="1"/>
</dbReference>
<dbReference type="OrthoDB" id="197068at2759"/>
<dbReference type="Gene3D" id="3.40.50.10860">
    <property type="entry name" value="Leucine Dehydrogenase, chain A, domain 1"/>
    <property type="match status" value="1"/>
</dbReference>
<evidence type="ECO:0000259" key="28">
    <source>
        <dbReference type="Pfam" id="PF24621"/>
    </source>
</evidence>
<comment type="catalytic activity">
    <reaction evidence="21 22">
        <text>shikimate + NADP(+) = 3-dehydroshikimate + NADPH + H(+)</text>
        <dbReference type="Rhea" id="RHEA:17737"/>
        <dbReference type="ChEBI" id="CHEBI:15378"/>
        <dbReference type="ChEBI" id="CHEBI:16630"/>
        <dbReference type="ChEBI" id="CHEBI:36208"/>
        <dbReference type="ChEBI" id="CHEBI:57783"/>
        <dbReference type="ChEBI" id="CHEBI:58349"/>
        <dbReference type="EC" id="1.1.1.25"/>
    </reaction>
</comment>
<dbReference type="GO" id="GO:0009073">
    <property type="term" value="P:aromatic amino acid family biosynthetic process"/>
    <property type="evidence" value="ECO:0007669"/>
    <property type="project" value="UniProtKB-UniRule"/>
</dbReference>
<dbReference type="PRINTS" id="PR01100">
    <property type="entry name" value="SHIKIMTKNASE"/>
</dbReference>
<dbReference type="Pfam" id="PF01202">
    <property type="entry name" value="SKI"/>
    <property type="match status" value="1"/>
</dbReference>
<keyword evidence="10 21" id="KW-0547">Nucleotide-binding</keyword>
<evidence type="ECO:0000256" key="20">
    <source>
        <dbReference type="ARBA" id="ARBA00048567"/>
    </source>
</evidence>
<dbReference type="EMBL" id="MU129012">
    <property type="protein sequence ID" value="KAF9510694.1"/>
    <property type="molecule type" value="Genomic_DNA"/>
</dbReference>
<keyword evidence="12 21" id="KW-0862">Zinc</keyword>
<feature type="binding site" evidence="21">
    <location>
        <begin position="139"/>
        <end position="140"/>
    </location>
    <ligand>
        <name>NAD(+)</name>
        <dbReference type="ChEBI" id="CHEBI:57540"/>
    </ligand>
</feature>
<dbReference type="InterPro" id="IPR056179">
    <property type="entry name" value="DHQS_C"/>
</dbReference>
<comment type="similarity">
    <text evidence="5">Belongs to the EPSP synthase family.</text>
</comment>
<dbReference type="Gene3D" id="3.40.50.1970">
    <property type="match status" value="1"/>
</dbReference>
<dbReference type="NCBIfam" id="TIGR01356">
    <property type="entry name" value="aroA"/>
    <property type="match status" value="1"/>
</dbReference>
<keyword evidence="8 21" id="KW-0808">Transferase</keyword>
<dbReference type="CDD" id="cd00502">
    <property type="entry name" value="DHQase_I"/>
    <property type="match status" value="1"/>
</dbReference>
<evidence type="ECO:0000256" key="4">
    <source>
        <dbReference type="ARBA" id="ARBA00009349"/>
    </source>
</evidence>
<evidence type="ECO:0000259" key="25">
    <source>
        <dbReference type="Pfam" id="PF01761"/>
    </source>
</evidence>
<feature type="domain" description="3-dehydroquinate synthase N-terminal" evidence="25">
    <location>
        <begin position="78"/>
        <end position="189"/>
    </location>
</feature>
<feature type="binding site" evidence="21">
    <location>
        <position position="287"/>
    </location>
    <ligand>
        <name>7-phospho-2-dehydro-3-deoxy-D-arabino-heptonate</name>
        <dbReference type="ChEBI" id="CHEBI:58394"/>
    </ligand>
</feature>
<comment type="similarity">
    <text evidence="3">In the 2nd section; belongs to the type-I 3-dehydroquinase family.</text>
</comment>
<feature type="active site" description="Schiff-base intermediate with substrate; for 3-dehydroquinate dehydratase activity" evidence="21">
    <location>
        <position position="1240"/>
    </location>
</feature>
<comment type="caution">
    <text evidence="29">The sequence shown here is derived from an EMBL/GenBank/DDBJ whole genome shotgun (WGS) entry which is preliminary data.</text>
</comment>
<evidence type="ECO:0000256" key="16">
    <source>
        <dbReference type="ARBA" id="ARBA00023141"/>
    </source>
</evidence>
<evidence type="ECO:0000313" key="29">
    <source>
        <dbReference type="EMBL" id="KAF9510694.1"/>
    </source>
</evidence>
<dbReference type="InterPro" id="IPR036291">
    <property type="entry name" value="NAD(P)-bd_dom_sf"/>
</dbReference>
<dbReference type="InterPro" id="IPR036968">
    <property type="entry name" value="Enolpyruvate_Tfrase_sf"/>
</dbReference>
<dbReference type="InterPro" id="IPR016037">
    <property type="entry name" value="DHQ_synth_AroB"/>
</dbReference>
<keyword evidence="30" id="KW-1185">Reference proteome</keyword>
<comment type="similarity">
    <text evidence="21 22">In the C-terminal section; belongs to the shikimate dehydrogenase family.</text>
</comment>
<keyword evidence="9 21" id="KW-0479">Metal-binding</keyword>
<dbReference type="Gene3D" id="3.40.50.300">
    <property type="entry name" value="P-loop containing nucleotide triphosphate hydrolases"/>
    <property type="match status" value="1"/>
</dbReference>
<proteinExistence type="inferred from homology"/>
<feature type="domain" description="3-dehydroquinate synthase C-terminal" evidence="28">
    <location>
        <begin position="191"/>
        <end position="358"/>
    </location>
</feature>
<dbReference type="HAMAP" id="MF_00109">
    <property type="entry name" value="Shikimate_kinase"/>
    <property type="match status" value="1"/>
</dbReference>
<feature type="binding site" evidence="21">
    <location>
        <position position="250"/>
    </location>
    <ligand>
        <name>7-phospho-2-dehydro-3-deoxy-D-arabino-heptonate</name>
        <dbReference type="ChEBI" id="CHEBI:58394"/>
    </ligand>
</feature>
<feature type="binding site" evidence="21">
    <location>
        <position position="119"/>
    </location>
    <ligand>
        <name>NAD(+)</name>
        <dbReference type="ChEBI" id="CHEBI:57540"/>
    </ligand>
</feature>
<dbReference type="GO" id="GO:0004765">
    <property type="term" value="F:shikimate kinase activity"/>
    <property type="evidence" value="ECO:0007669"/>
    <property type="project" value="UniProtKB-UniRule"/>
</dbReference>
<keyword evidence="13 21" id="KW-0067">ATP-binding</keyword>
<feature type="binding site" evidence="21">
    <location>
        <position position="271"/>
    </location>
    <ligand>
        <name>Zn(2+)</name>
        <dbReference type="ChEBI" id="CHEBI:29105"/>
        <note>catalytic</note>
    </ligand>
</feature>
<evidence type="ECO:0000256" key="9">
    <source>
        <dbReference type="ARBA" id="ARBA00022723"/>
    </source>
</evidence>
<evidence type="ECO:0000259" key="24">
    <source>
        <dbReference type="Pfam" id="PF01488"/>
    </source>
</evidence>
<feature type="domain" description="Enolpyruvate transferase" evidence="23">
    <location>
        <begin position="410"/>
        <end position="843"/>
    </location>
</feature>
<comment type="pathway">
    <text evidence="21 22">Metabolic intermediate biosynthesis; chorismate biosynthesis; chorismate from D-erythrose 4-phosphate and phosphoenolpyruvate: step 2/7.</text>
</comment>
<dbReference type="InterPro" id="IPR013708">
    <property type="entry name" value="Shikimate_DH-bd_N"/>
</dbReference>
<keyword evidence="6 21" id="KW-0963">Cytoplasm</keyword>
<evidence type="ECO:0000256" key="18">
    <source>
        <dbReference type="ARBA" id="ARBA00023268"/>
    </source>
</evidence>
<dbReference type="InterPro" id="IPR023193">
    <property type="entry name" value="EPSP_synthase_CS"/>
</dbReference>
<dbReference type="FunFam" id="3.65.10.10:FF:000007">
    <property type="entry name" value="Pentafunctional AROM polypeptide"/>
    <property type="match status" value="1"/>
</dbReference>
<feature type="active site" description="For EPSP synthase activity" evidence="21">
    <location>
        <position position="831"/>
    </location>
</feature>
<evidence type="ECO:0000256" key="1">
    <source>
        <dbReference type="ARBA" id="ARBA00004811"/>
    </source>
</evidence>
<feature type="domain" description="Quinate/shikimate 5-dehydrogenase/glutamyl-tRNA reductase" evidence="24">
    <location>
        <begin position="1418"/>
        <end position="1496"/>
    </location>
</feature>
<feature type="binding site" evidence="21">
    <location>
        <position position="190"/>
    </location>
    <ligand>
        <name>NAD(+)</name>
        <dbReference type="ChEBI" id="CHEBI:57540"/>
    </ligand>
</feature>
<dbReference type="InterPro" id="IPR041121">
    <property type="entry name" value="SDH_C"/>
</dbReference>
<comment type="similarity">
    <text evidence="21">In the N-terminal section; belongs to the sugar phosphate cyclases superfamily. Dehydroquinate synthase family.</text>
</comment>
<evidence type="ECO:0000313" key="30">
    <source>
        <dbReference type="Proteomes" id="UP000886523"/>
    </source>
</evidence>
<comment type="function">
    <text evidence="21 22">The AROM polypeptide catalyzes 5 consecutive enzymatic reactions in prechorismate polyaromatic amino acid biosynthesis.</text>
</comment>
<evidence type="ECO:0000259" key="23">
    <source>
        <dbReference type="Pfam" id="PF00275"/>
    </source>
</evidence>
<dbReference type="GO" id="GO:0004764">
    <property type="term" value="F:shikimate 3-dehydrogenase (NADP+) activity"/>
    <property type="evidence" value="ECO:0007669"/>
    <property type="project" value="UniProtKB-UniRule"/>
</dbReference>
<feature type="active site" description="Proton acceptor; for 3-dehydroquinate synthase activity" evidence="21">
    <location>
        <position position="260"/>
    </location>
</feature>
<dbReference type="SUPFAM" id="SSF51569">
    <property type="entry name" value="Aldolase"/>
    <property type="match status" value="1"/>
</dbReference>